<protein>
    <recommendedName>
        <fullName evidence="1">tRNA ligase</fullName>
        <ecNumber evidence="1">6.5.1.3</ecNumber>
    </recommendedName>
</protein>
<feature type="active site" description="N6-AMP-lysine intermediate" evidence="2">
    <location>
        <position position="148"/>
    </location>
</feature>
<evidence type="ECO:0000256" key="2">
    <source>
        <dbReference type="PIRSR" id="PIRSR019634-50"/>
    </source>
</evidence>
<evidence type="ECO:0000256" key="3">
    <source>
        <dbReference type="SAM" id="MobiDB-lite"/>
    </source>
</evidence>
<dbReference type="Gene3D" id="3.40.50.300">
    <property type="entry name" value="P-loop containing nucleotide triphosphate hydrolases"/>
    <property type="match status" value="1"/>
</dbReference>
<dbReference type="AlphaFoldDB" id="A0A9P0QMY8"/>
<accession>A0A9P0QMY8</accession>
<dbReference type="InterPro" id="IPR015965">
    <property type="entry name" value="tRNA_lig_PDEase"/>
</dbReference>
<dbReference type="EMBL" id="CAKXYY010000004">
    <property type="protein sequence ID" value="CAH2351702.1"/>
    <property type="molecule type" value="Genomic_DNA"/>
</dbReference>
<dbReference type="PIRSF" id="PIRSF019634">
    <property type="entry name" value="tRNA_lig_yeast"/>
    <property type="match status" value="1"/>
</dbReference>
<comment type="caution">
    <text evidence="7">The sequence shown here is derived from an EMBL/GenBank/DDBJ whole genome shotgun (WGS) entry which is preliminary data.</text>
</comment>
<gene>
    <name evidence="7" type="ORF">CLIB1423_04S04038</name>
</gene>
<feature type="region of interest" description="Disordered" evidence="3">
    <location>
        <begin position="20"/>
        <end position="48"/>
    </location>
</feature>
<dbReference type="Pfam" id="PF08302">
    <property type="entry name" value="tRNA_lig_CPD"/>
    <property type="match status" value="1"/>
</dbReference>
<feature type="domain" description="tRNA ligase phosphodiesterase" evidence="4">
    <location>
        <begin position="598"/>
        <end position="834"/>
    </location>
</feature>
<dbReference type="InterPro" id="IPR015966">
    <property type="entry name" value="tRNA_lig_kin_fungi"/>
</dbReference>
<dbReference type="InterPro" id="IPR027417">
    <property type="entry name" value="P-loop_NTPase"/>
</dbReference>
<keyword evidence="1 7" id="KW-0436">Ligase</keyword>
<dbReference type="PANTHER" id="PTHR32004">
    <property type="entry name" value="TRNA LIGASE"/>
    <property type="match status" value="1"/>
</dbReference>
<dbReference type="GO" id="GO:0003972">
    <property type="term" value="F:RNA ligase (ATP) activity"/>
    <property type="evidence" value="ECO:0007669"/>
    <property type="project" value="UniProtKB-UniRule"/>
</dbReference>
<sequence>MASSGSQDFVERSTIYSEKSEVATDIDSPLDDLSLAQTESDSRQNAEEEELIRKLEESLKLKKHGRSTRYISTLENGLSVTSWKFSEWDYANPNVVLPTNARGLFTLDDSKKILVRGYDKFFNVGEVPETKIDYLRENTIGPYRLTLKENGCIIFIAGLEDGSIVVTSKHSLGSREGMTRNHASRGEYELRQQLGENGISVEALAKRLYTQNLTAVAELCDDSFEEHVLPYSRDEGEAGLYLHGLNYNTVKFKTCPMEEVQQFADEFQFHKIQNFQIEKFDELQSFFENCSKTGTYKGKEVEGFVIRCKTKFKNEDYFYKYKFEEPYLLYRQFRELTKRYISTGDVGLVKYEVKKHRYLSYHYIDFVEGLFKEHPDMAEQYERGIGIIKVRELFTEYCGKRGMDLLELDALDGTVEMPINEFKYVLIPIATIGCGKTTTFQTLVDSFPPGLIGHVQNDNIGSKSKFKFVDSCLNELAHSKTQIVCCDRNNHMWRERTQLFDNFETNKLKFLLPTVGIKFICCNFVSPDDETRWNVTYNRVVKRGNNHQSIKSEGDKGVELAKAIMNGFINRYQPLNTRRQPDSKFDLVINLEVSENRSSLDNAKVIVSKLNEEYPGLLPYIPTESQYEESFQRALLYTPTFTKIIPNKGSSSSAYPKATIGNKDFKTAKNSPKPSYYGVRISDKDSLIRLIESSLANESAGFAETWSTIASSRIQEEFHVTLSHILDSKVNVEKKKIWKSLQGIFQLDGKLDSIHYFDVYTDLKLKSIVLVKNKLVCVEVEILKSYDSSFEVEIQGIKSSNTYPHITIGTYDPSVKPFQSNGFLEELKKSAEGQLNNATFSTESGDEIRIIDLKDTIILEKQRCYVHQ</sequence>
<evidence type="ECO:0000313" key="8">
    <source>
        <dbReference type="Proteomes" id="UP000837801"/>
    </source>
</evidence>
<dbReference type="EC" id="6.5.1.3" evidence="1"/>
<dbReference type="GO" id="GO:0051730">
    <property type="term" value="F:GTP-dependent polyribonucleotide 5'-hydroxyl-kinase activity"/>
    <property type="evidence" value="ECO:0007669"/>
    <property type="project" value="InterPro"/>
</dbReference>
<dbReference type="OrthoDB" id="276239at2759"/>
<dbReference type="GO" id="GO:0005524">
    <property type="term" value="F:ATP binding"/>
    <property type="evidence" value="ECO:0007669"/>
    <property type="project" value="UniProtKB-UniRule"/>
</dbReference>
<organism evidence="7 8">
    <name type="scientific">[Candida] railenensis</name>
    <dbReference type="NCBI Taxonomy" id="45579"/>
    <lineage>
        <taxon>Eukaryota</taxon>
        <taxon>Fungi</taxon>
        <taxon>Dikarya</taxon>
        <taxon>Ascomycota</taxon>
        <taxon>Saccharomycotina</taxon>
        <taxon>Pichiomycetes</taxon>
        <taxon>Debaryomycetaceae</taxon>
        <taxon>Kurtzmaniella</taxon>
    </lineage>
</organism>
<name>A0A9P0QMY8_9ASCO</name>
<dbReference type="PANTHER" id="PTHR32004:SF1">
    <property type="entry name" value="TRNA LIGASE"/>
    <property type="match status" value="1"/>
</dbReference>
<dbReference type="GO" id="GO:0005634">
    <property type="term" value="C:nucleus"/>
    <property type="evidence" value="ECO:0007669"/>
    <property type="project" value="TreeGrafter"/>
</dbReference>
<dbReference type="Proteomes" id="UP000837801">
    <property type="component" value="Unassembled WGS sequence"/>
</dbReference>
<comment type="similarity">
    <text evidence="1">Belongs to the TRL1 family.</text>
</comment>
<comment type="catalytic activity">
    <reaction evidence="1">
        <text>ATP + (ribonucleotide)n-3'-hydroxyl + 5'-phospho-(ribonucleotide)m = (ribonucleotide)n+m + AMP + diphosphate.</text>
        <dbReference type="EC" id="6.5.1.3"/>
    </reaction>
</comment>
<dbReference type="Pfam" id="PF08303">
    <property type="entry name" value="tRNA_lig_kinase"/>
    <property type="match status" value="1"/>
</dbReference>
<keyword evidence="8" id="KW-1185">Reference proteome</keyword>
<dbReference type="Pfam" id="PF09511">
    <property type="entry name" value="RNA_lig_T4_1"/>
    <property type="match status" value="1"/>
</dbReference>
<reference evidence="7" key="1">
    <citation type="submission" date="2022-03" db="EMBL/GenBank/DDBJ databases">
        <authorList>
            <person name="Legras J.-L."/>
            <person name="Devillers H."/>
            <person name="Grondin C."/>
        </authorList>
    </citation>
    <scope>NUCLEOTIDE SEQUENCE</scope>
    <source>
        <strain evidence="7">CLIB 1423</strain>
    </source>
</reference>
<keyword evidence="1" id="KW-0819">tRNA processing</keyword>
<evidence type="ECO:0000259" key="5">
    <source>
        <dbReference type="Pfam" id="PF08303"/>
    </source>
</evidence>
<evidence type="ECO:0000313" key="7">
    <source>
        <dbReference type="EMBL" id="CAH2351702.1"/>
    </source>
</evidence>
<proteinExistence type="inferred from homology"/>
<dbReference type="InterPro" id="IPR019039">
    <property type="entry name" value="T4-Rnl1-like_N"/>
</dbReference>
<dbReference type="GO" id="GO:0006388">
    <property type="term" value="P:tRNA splicing, via endonucleolytic cleavage and ligation"/>
    <property type="evidence" value="ECO:0007669"/>
    <property type="project" value="UniProtKB-UniRule"/>
</dbReference>
<evidence type="ECO:0000256" key="1">
    <source>
        <dbReference type="PIRNR" id="PIRNR019634"/>
    </source>
</evidence>
<feature type="domain" description="T4 RNA ligase 1-like N-terminal" evidence="6">
    <location>
        <begin position="100"/>
        <end position="328"/>
    </location>
</feature>
<evidence type="ECO:0000259" key="4">
    <source>
        <dbReference type="Pfam" id="PF08302"/>
    </source>
</evidence>
<dbReference type="GO" id="GO:0008081">
    <property type="term" value="F:phosphoric diester hydrolase activity"/>
    <property type="evidence" value="ECO:0007669"/>
    <property type="project" value="InterPro"/>
</dbReference>
<evidence type="ECO:0000259" key="6">
    <source>
        <dbReference type="Pfam" id="PF09511"/>
    </source>
</evidence>
<feature type="domain" description="tRNA ligase kinase" evidence="5">
    <location>
        <begin position="425"/>
        <end position="593"/>
    </location>
</feature>
<dbReference type="InterPro" id="IPR012387">
    <property type="entry name" value="Trl1_fun"/>
</dbReference>